<keyword evidence="2" id="KW-0732">Signal</keyword>
<evidence type="ECO:0000256" key="1">
    <source>
        <dbReference type="SAM" id="Phobius"/>
    </source>
</evidence>
<feature type="chain" id="PRO_5020833219" evidence="2">
    <location>
        <begin position="23"/>
        <end position="141"/>
    </location>
</feature>
<feature type="transmembrane region" description="Helical" evidence="1">
    <location>
        <begin position="74"/>
        <end position="93"/>
    </location>
</feature>
<keyword evidence="1" id="KW-1133">Transmembrane helix</keyword>
<organism evidence="3 4">
    <name type="scientific">Dankookia rubra</name>
    <dbReference type="NCBI Taxonomy" id="1442381"/>
    <lineage>
        <taxon>Bacteria</taxon>
        <taxon>Pseudomonadati</taxon>
        <taxon>Pseudomonadota</taxon>
        <taxon>Alphaproteobacteria</taxon>
        <taxon>Acetobacterales</taxon>
        <taxon>Roseomonadaceae</taxon>
        <taxon>Dankookia</taxon>
    </lineage>
</organism>
<feature type="transmembrane region" description="Helical" evidence="1">
    <location>
        <begin position="99"/>
        <end position="116"/>
    </location>
</feature>
<reference evidence="3 4" key="1">
    <citation type="journal article" date="2016" name="J. Microbiol.">
        <title>Dankookia rubra gen. nov., sp. nov., an alphaproteobacterium isolated from sediment of a shallow stream.</title>
        <authorList>
            <person name="Kim W.H."/>
            <person name="Kim D.H."/>
            <person name="Kang K."/>
            <person name="Ahn T.Y."/>
        </authorList>
    </citation>
    <scope>NUCLEOTIDE SEQUENCE [LARGE SCALE GENOMIC DNA]</scope>
    <source>
        <strain evidence="3 4">JCM30602</strain>
    </source>
</reference>
<keyword evidence="4" id="KW-1185">Reference proteome</keyword>
<dbReference type="RefSeq" id="WP_133286979.1">
    <property type="nucleotide sequence ID" value="NZ_SMSJ01000002.1"/>
</dbReference>
<accession>A0A4R5QL38</accession>
<keyword evidence="1" id="KW-0472">Membrane</keyword>
<keyword evidence="1" id="KW-0812">Transmembrane</keyword>
<feature type="transmembrane region" description="Helical" evidence="1">
    <location>
        <begin position="41"/>
        <end position="62"/>
    </location>
</feature>
<evidence type="ECO:0000313" key="4">
    <source>
        <dbReference type="Proteomes" id="UP000295096"/>
    </source>
</evidence>
<evidence type="ECO:0000256" key="2">
    <source>
        <dbReference type="SAM" id="SignalP"/>
    </source>
</evidence>
<name>A0A4R5QL38_9PROT</name>
<dbReference type="AlphaFoldDB" id="A0A4R5QL38"/>
<sequence>MPRPGAHAALLALLVSAGPAVAAAGDTPISAADIVGWKAEHLLVAAFCLLGVLILTFEFVLFLRARDRVSANDVMRGFSVTLILVGVVALLGIGYDEKQVQPAIALFGTLLGYLLGRGERREFAAPEAAAAPRPSAPPASD</sequence>
<gene>
    <name evidence="3" type="ORF">E2C06_02390</name>
</gene>
<feature type="signal peptide" evidence="2">
    <location>
        <begin position="1"/>
        <end position="22"/>
    </location>
</feature>
<protein>
    <submittedName>
        <fullName evidence="3">Uncharacterized protein</fullName>
    </submittedName>
</protein>
<evidence type="ECO:0000313" key="3">
    <source>
        <dbReference type="EMBL" id="TDH64214.1"/>
    </source>
</evidence>
<dbReference type="EMBL" id="SMSJ01000002">
    <property type="protein sequence ID" value="TDH64214.1"/>
    <property type="molecule type" value="Genomic_DNA"/>
</dbReference>
<proteinExistence type="predicted"/>
<comment type="caution">
    <text evidence="3">The sequence shown here is derived from an EMBL/GenBank/DDBJ whole genome shotgun (WGS) entry which is preliminary data.</text>
</comment>
<dbReference type="Proteomes" id="UP000295096">
    <property type="component" value="Unassembled WGS sequence"/>
</dbReference>